<feature type="compositionally biased region" description="Pro residues" evidence="1">
    <location>
        <begin position="24"/>
        <end position="33"/>
    </location>
</feature>
<evidence type="ECO:0000256" key="2">
    <source>
        <dbReference type="SAM" id="Phobius"/>
    </source>
</evidence>
<keyword evidence="2" id="KW-0812">Transmembrane</keyword>
<evidence type="ECO:0000313" key="3">
    <source>
        <dbReference type="EnsemblPlants" id="OB12G19000.1"/>
    </source>
</evidence>
<dbReference type="Gramene" id="OB12G19000.1">
    <property type="protein sequence ID" value="OB12G19000.1"/>
    <property type="gene ID" value="OB12G19000"/>
</dbReference>
<dbReference type="STRING" id="4533.J3ND42"/>
<dbReference type="OrthoDB" id="1923031at2759"/>
<feature type="region of interest" description="Disordered" evidence="1">
    <location>
        <begin position="208"/>
        <end position="239"/>
    </location>
</feature>
<dbReference type="eggNOG" id="ENOG502QQ23">
    <property type="taxonomic scope" value="Eukaryota"/>
</dbReference>
<feature type="compositionally biased region" description="Basic and acidic residues" evidence="1">
    <location>
        <begin position="230"/>
        <end position="239"/>
    </location>
</feature>
<gene>
    <name evidence="3" type="primary">LOC102712128</name>
</gene>
<dbReference type="PANTHER" id="PTHR33825:SF14">
    <property type="entry name" value="CHITINASE-LIKE PROTEIN"/>
    <property type="match status" value="1"/>
</dbReference>
<evidence type="ECO:0000256" key="1">
    <source>
        <dbReference type="SAM" id="MobiDB-lite"/>
    </source>
</evidence>
<evidence type="ECO:0000313" key="4">
    <source>
        <dbReference type="Proteomes" id="UP000006038"/>
    </source>
</evidence>
<keyword evidence="2" id="KW-0472">Membrane</keyword>
<dbReference type="OMA" id="RRAANSC"/>
<dbReference type="PANTHER" id="PTHR33825">
    <property type="entry name" value="CHITINASE-LIKE PROTEIN"/>
    <property type="match status" value="1"/>
</dbReference>
<organism evidence="3">
    <name type="scientific">Oryza brachyantha</name>
    <name type="common">malo sina</name>
    <dbReference type="NCBI Taxonomy" id="4533"/>
    <lineage>
        <taxon>Eukaryota</taxon>
        <taxon>Viridiplantae</taxon>
        <taxon>Streptophyta</taxon>
        <taxon>Embryophyta</taxon>
        <taxon>Tracheophyta</taxon>
        <taxon>Spermatophyta</taxon>
        <taxon>Magnoliopsida</taxon>
        <taxon>Liliopsida</taxon>
        <taxon>Poales</taxon>
        <taxon>Poaceae</taxon>
        <taxon>BOP clade</taxon>
        <taxon>Oryzoideae</taxon>
        <taxon>Oryzeae</taxon>
        <taxon>Oryzinae</taxon>
        <taxon>Oryza</taxon>
    </lineage>
</organism>
<name>J3ND42_ORYBR</name>
<reference evidence="3" key="2">
    <citation type="submission" date="2013-04" db="UniProtKB">
        <authorList>
            <consortium name="EnsemblPlants"/>
        </authorList>
    </citation>
    <scope>IDENTIFICATION</scope>
</reference>
<dbReference type="GeneID" id="102712128"/>
<feature type="compositionally biased region" description="Polar residues" evidence="1">
    <location>
        <begin position="211"/>
        <end position="227"/>
    </location>
</feature>
<dbReference type="Proteomes" id="UP000006038">
    <property type="component" value="Chromosome 12"/>
</dbReference>
<dbReference type="EnsemblPlants" id="OB12G19000.1">
    <property type="protein sequence ID" value="OB12G19000.1"/>
    <property type="gene ID" value="OB12G19000"/>
</dbReference>
<feature type="compositionally biased region" description="Pro residues" evidence="1">
    <location>
        <begin position="40"/>
        <end position="49"/>
    </location>
</feature>
<keyword evidence="4" id="KW-1185">Reference proteome</keyword>
<feature type="transmembrane region" description="Helical" evidence="2">
    <location>
        <begin position="98"/>
        <end position="121"/>
    </location>
</feature>
<dbReference type="AlphaFoldDB" id="J3ND42"/>
<keyword evidence="2" id="KW-1133">Transmembrane helix</keyword>
<dbReference type="HOGENOM" id="CLU_094375_0_0_1"/>
<feature type="compositionally biased region" description="Low complexity" evidence="1">
    <location>
        <begin position="50"/>
        <end position="62"/>
    </location>
</feature>
<feature type="region of interest" description="Disordered" evidence="1">
    <location>
        <begin position="1"/>
        <end position="75"/>
    </location>
</feature>
<proteinExistence type="predicted"/>
<accession>J3ND42</accession>
<sequence length="239" mass="25021">MATHRLRLRLPPSPSPRLLRPVSLPLPPPPPRPLLASTRPPAPHPPLPSSDPVEANSEAAAALEEEEEGSVASVGAGGYPGGLPAHLRAARAGLGDPAFFLLAFVAVTTSAAFTSMVAVAIPTMLAMRRAANSFTLLADAALEELPSTMAAVRLSGMEISDLTLELSDLSQEIADGVNKSAKVAQAVEAGLGQMRDLARQQAASMIEERANLQTIPNAAKKSSGSSTRQRRQEKGPFTR</sequence>
<reference evidence="3" key="1">
    <citation type="journal article" date="2013" name="Nat. Commun.">
        <title>Whole-genome sequencing of Oryza brachyantha reveals mechanisms underlying Oryza genome evolution.</title>
        <authorList>
            <person name="Chen J."/>
            <person name="Huang Q."/>
            <person name="Gao D."/>
            <person name="Wang J."/>
            <person name="Lang Y."/>
            <person name="Liu T."/>
            <person name="Li B."/>
            <person name="Bai Z."/>
            <person name="Luis Goicoechea J."/>
            <person name="Liang C."/>
            <person name="Chen C."/>
            <person name="Zhang W."/>
            <person name="Sun S."/>
            <person name="Liao Y."/>
            <person name="Zhang X."/>
            <person name="Yang L."/>
            <person name="Song C."/>
            <person name="Wang M."/>
            <person name="Shi J."/>
            <person name="Liu G."/>
            <person name="Liu J."/>
            <person name="Zhou H."/>
            <person name="Zhou W."/>
            <person name="Yu Q."/>
            <person name="An N."/>
            <person name="Chen Y."/>
            <person name="Cai Q."/>
            <person name="Wang B."/>
            <person name="Liu B."/>
            <person name="Min J."/>
            <person name="Huang Y."/>
            <person name="Wu H."/>
            <person name="Li Z."/>
            <person name="Zhang Y."/>
            <person name="Yin Y."/>
            <person name="Song W."/>
            <person name="Jiang J."/>
            <person name="Jackson S.A."/>
            <person name="Wing R.A."/>
            <person name="Wang J."/>
            <person name="Chen M."/>
        </authorList>
    </citation>
    <scope>NUCLEOTIDE SEQUENCE [LARGE SCALE GENOMIC DNA]</scope>
    <source>
        <strain evidence="3">cv. IRGC 101232</strain>
    </source>
</reference>
<dbReference type="RefSeq" id="XP_006663995.3">
    <property type="nucleotide sequence ID" value="XM_006663932.3"/>
</dbReference>
<protein>
    <submittedName>
        <fullName evidence="3">Uncharacterized protein</fullName>
    </submittedName>
</protein>